<reference evidence="1 2" key="3">
    <citation type="journal article" date="2015" name="Genome Announc.">
        <title>Draft Genome Sequence of the Archiascomycetous Yeast Saitoella complicata.</title>
        <authorList>
            <person name="Yamauchi K."/>
            <person name="Kondo S."/>
            <person name="Hamamoto M."/>
            <person name="Takahashi Y."/>
            <person name="Ogura Y."/>
            <person name="Hayashi T."/>
            <person name="Nishida H."/>
        </authorList>
    </citation>
    <scope>NUCLEOTIDE SEQUENCE [LARGE SCALE GENOMIC DNA]</scope>
    <source>
        <strain evidence="1 2">NRRL Y-17804</strain>
    </source>
</reference>
<sequence length="104" mass="11724">MAEEAEQKAAKAAHKHFKLVSSSSPSSLSEPIVIPSSNKLASDTMILPSSFRVSGQVRTITRTPPIVMWSTWGAWDLHMAFRIRSISASRLRRVRRNTFWQLSI</sequence>
<dbReference type="EMBL" id="BACD03000011">
    <property type="protein sequence ID" value="GAO47794.1"/>
    <property type="molecule type" value="Genomic_DNA"/>
</dbReference>
<dbReference type="Proteomes" id="UP000033140">
    <property type="component" value="Unassembled WGS sequence"/>
</dbReference>
<protein>
    <submittedName>
        <fullName evidence="1">Uncharacterized protein</fullName>
    </submittedName>
</protein>
<name>A0A0E9ND76_SAICN</name>
<gene>
    <name evidence="1" type="ORF">G7K_1992-t1</name>
</gene>
<evidence type="ECO:0000313" key="2">
    <source>
        <dbReference type="Proteomes" id="UP000033140"/>
    </source>
</evidence>
<organism evidence="1 2">
    <name type="scientific">Saitoella complicata (strain BCRC 22490 / CBS 7301 / JCM 7358 / NBRC 10748 / NRRL Y-17804)</name>
    <dbReference type="NCBI Taxonomy" id="698492"/>
    <lineage>
        <taxon>Eukaryota</taxon>
        <taxon>Fungi</taxon>
        <taxon>Dikarya</taxon>
        <taxon>Ascomycota</taxon>
        <taxon>Taphrinomycotina</taxon>
        <taxon>Taphrinomycotina incertae sedis</taxon>
        <taxon>Saitoella</taxon>
    </lineage>
</organism>
<comment type="caution">
    <text evidence="1">The sequence shown here is derived from an EMBL/GenBank/DDBJ whole genome shotgun (WGS) entry which is preliminary data.</text>
</comment>
<evidence type="ECO:0000313" key="1">
    <source>
        <dbReference type="EMBL" id="GAO47794.1"/>
    </source>
</evidence>
<dbReference type="AlphaFoldDB" id="A0A0E9ND76"/>
<reference evidence="1 2" key="2">
    <citation type="journal article" date="2014" name="J. Gen. Appl. Microbiol.">
        <title>The early diverging ascomycetous budding yeast Saitoella complicata has three histone deacetylases belonging to the Clr6, Hos2, and Rpd3 lineages.</title>
        <authorList>
            <person name="Nishida H."/>
            <person name="Matsumoto T."/>
            <person name="Kondo S."/>
            <person name="Hamamoto M."/>
            <person name="Yoshikawa H."/>
        </authorList>
    </citation>
    <scope>NUCLEOTIDE SEQUENCE [LARGE SCALE GENOMIC DNA]</scope>
    <source>
        <strain evidence="1 2">NRRL Y-17804</strain>
    </source>
</reference>
<proteinExistence type="predicted"/>
<keyword evidence="2" id="KW-1185">Reference proteome</keyword>
<reference evidence="1 2" key="1">
    <citation type="journal article" date="2011" name="J. Gen. Appl. Microbiol.">
        <title>Draft genome sequencing of the enigmatic yeast Saitoella complicata.</title>
        <authorList>
            <person name="Nishida H."/>
            <person name="Hamamoto M."/>
            <person name="Sugiyama J."/>
        </authorList>
    </citation>
    <scope>NUCLEOTIDE SEQUENCE [LARGE SCALE GENOMIC DNA]</scope>
    <source>
        <strain evidence="1 2">NRRL Y-17804</strain>
    </source>
</reference>
<accession>A0A0E9ND76</accession>